<dbReference type="EMBL" id="JAHQCS010000056">
    <property type="protein sequence ID" value="MBU9710969.1"/>
    <property type="molecule type" value="Genomic_DNA"/>
</dbReference>
<sequence length="139" mass="15876">MLQFFLFLLLITSMIYLSIINKQLPSPSLTTVRNQERELLSDEEKIIYDYFTSQGYYVSCRVACGIQTIPLALVPFRIAILPKKDGKAPGLLVKCYYKLRGWKVYFLAVSDGEKMDLDNLKLALKEARLQYGNGIGKVQ</sequence>
<evidence type="ECO:0000313" key="2">
    <source>
        <dbReference type="Proteomes" id="UP000784880"/>
    </source>
</evidence>
<keyword evidence="2" id="KW-1185">Reference proteome</keyword>
<organism evidence="1 2">
    <name type="scientific">Evansella tamaricis</name>
    <dbReference type="NCBI Taxonomy" id="2069301"/>
    <lineage>
        <taxon>Bacteria</taxon>
        <taxon>Bacillati</taxon>
        <taxon>Bacillota</taxon>
        <taxon>Bacilli</taxon>
        <taxon>Bacillales</taxon>
        <taxon>Bacillaceae</taxon>
        <taxon>Evansella</taxon>
    </lineage>
</organism>
<name>A0ABS6JBB5_9BACI</name>
<comment type="caution">
    <text evidence="1">The sequence shown here is derived from an EMBL/GenBank/DDBJ whole genome shotgun (WGS) entry which is preliminary data.</text>
</comment>
<dbReference type="RefSeq" id="WP_217064858.1">
    <property type="nucleotide sequence ID" value="NZ_JAHQCS010000056.1"/>
</dbReference>
<dbReference type="Proteomes" id="UP000784880">
    <property type="component" value="Unassembled WGS sequence"/>
</dbReference>
<gene>
    <name evidence="1" type="ORF">KS419_04370</name>
</gene>
<protein>
    <submittedName>
        <fullName evidence="1">Uncharacterized protein</fullName>
    </submittedName>
</protein>
<reference evidence="1 2" key="1">
    <citation type="submission" date="2021-06" db="EMBL/GenBank/DDBJ databases">
        <title>Bacillus sp. RD4P76, an endophyte from a halophyte.</title>
        <authorList>
            <person name="Sun J.-Q."/>
        </authorList>
    </citation>
    <scope>NUCLEOTIDE SEQUENCE [LARGE SCALE GENOMIC DNA]</scope>
    <source>
        <strain evidence="1 2">CGMCC 1.15917</strain>
    </source>
</reference>
<evidence type="ECO:0000313" key="1">
    <source>
        <dbReference type="EMBL" id="MBU9710969.1"/>
    </source>
</evidence>
<accession>A0ABS6JBB5</accession>
<proteinExistence type="predicted"/>